<keyword evidence="1" id="KW-0472">Membrane</keyword>
<keyword evidence="1" id="KW-1133">Transmembrane helix</keyword>
<evidence type="ECO:0000256" key="1">
    <source>
        <dbReference type="SAM" id="Phobius"/>
    </source>
</evidence>
<dbReference type="Proteomes" id="UP000331127">
    <property type="component" value="Unassembled WGS sequence"/>
</dbReference>
<feature type="transmembrane region" description="Helical" evidence="1">
    <location>
        <begin position="55"/>
        <end position="73"/>
    </location>
</feature>
<gene>
    <name evidence="2" type="ORF">Amac_059380</name>
</gene>
<keyword evidence="3" id="KW-1185">Reference proteome</keyword>
<dbReference type="RefSeq" id="WP_155357635.1">
    <property type="nucleotide sequence ID" value="NZ_BAAAHL010000012.1"/>
</dbReference>
<dbReference type="OrthoDB" id="3543599at2"/>
<sequence length="160" mass="17775">MHITPEEAAQSLAQIRETQHRALRSAPPMFPSWYVVAVWVFITGVQFFTEVTPLWALWIAIPVLSIGLIAAVLKFVMEVRNQSVRPHPSVVDPWAWGGLAIWIVLTALGSTGLALGLQALGVAYPRTVMGVTMTVIVVITTPILTRWMSMRTVRRAEMKN</sequence>
<evidence type="ECO:0000313" key="2">
    <source>
        <dbReference type="EMBL" id="GES12341.1"/>
    </source>
</evidence>
<comment type="caution">
    <text evidence="2">The sequence shown here is derived from an EMBL/GenBank/DDBJ whole genome shotgun (WGS) entry which is preliminary data.</text>
</comment>
<dbReference type="EMBL" id="BLAE01000035">
    <property type="protein sequence ID" value="GES12341.1"/>
    <property type="molecule type" value="Genomic_DNA"/>
</dbReference>
<feature type="transmembrane region" description="Helical" evidence="1">
    <location>
        <begin position="123"/>
        <end position="145"/>
    </location>
</feature>
<proteinExistence type="predicted"/>
<accession>A0A5M3WYC9</accession>
<name>A0A5M3WYC9_9ACTN</name>
<keyword evidence="1" id="KW-0812">Transmembrane</keyword>
<dbReference type="AlphaFoldDB" id="A0A5M3WYC9"/>
<reference evidence="2 3" key="1">
    <citation type="submission" date="2019-10" db="EMBL/GenBank/DDBJ databases">
        <title>Whole genome shotgun sequence of Acrocarpospora macrocephala NBRC 16266.</title>
        <authorList>
            <person name="Ichikawa N."/>
            <person name="Kimura A."/>
            <person name="Kitahashi Y."/>
            <person name="Komaki H."/>
            <person name="Oguchi A."/>
        </authorList>
    </citation>
    <scope>NUCLEOTIDE SEQUENCE [LARGE SCALE GENOMIC DNA]</scope>
    <source>
        <strain evidence="2 3">NBRC 16266</strain>
    </source>
</reference>
<feature type="transmembrane region" description="Helical" evidence="1">
    <location>
        <begin position="30"/>
        <end position="49"/>
    </location>
</feature>
<evidence type="ECO:0000313" key="3">
    <source>
        <dbReference type="Proteomes" id="UP000331127"/>
    </source>
</evidence>
<protein>
    <submittedName>
        <fullName evidence="2">Uncharacterized protein</fullName>
    </submittedName>
</protein>
<organism evidence="2 3">
    <name type="scientific">Acrocarpospora macrocephala</name>
    <dbReference type="NCBI Taxonomy" id="150177"/>
    <lineage>
        <taxon>Bacteria</taxon>
        <taxon>Bacillati</taxon>
        <taxon>Actinomycetota</taxon>
        <taxon>Actinomycetes</taxon>
        <taxon>Streptosporangiales</taxon>
        <taxon>Streptosporangiaceae</taxon>
        <taxon>Acrocarpospora</taxon>
    </lineage>
</organism>
<feature type="transmembrane region" description="Helical" evidence="1">
    <location>
        <begin position="94"/>
        <end position="117"/>
    </location>
</feature>